<dbReference type="AlphaFoldDB" id="A0A2T2WMA6"/>
<gene>
    <name evidence="1" type="ORF">C7B45_03410</name>
</gene>
<proteinExistence type="predicted"/>
<name>A0A2T2WMA6_9FIRM</name>
<evidence type="ECO:0000313" key="2">
    <source>
        <dbReference type="Proteomes" id="UP000241848"/>
    </source>
</evidence>
<evidence type="ECO:0008006" key="3">
    <source>
        <dbReference type="Google" id="ProtNLM"/>
    </source>
</evidence>
<organism evidence="1 2">
    <name type="scientific">Sulfobacillus acidophilus</name>
    <dbReference type="NCBI Taxonomy" id="53633"/>
    <lineage>
        <taxon>Bacteria</taxon>
        <taxon>Bacillati</taxon>
        <taxon>Bacillota</taxon>
        <taxon>Clostridia</taxon>
        <taxon>Eubacteriales</taxon>
        <taxon>Clostridiales Family XVII. Incertae Sedis</taxon>
        <taxon>Sulfobacillus</taxon>
    </lineage>
</organism>
<accession>A0A2T2WMA6</accession>
<evidence type="ECO:0000313" key="1">
    <source>
        <dbReference type="EMBL" id="PSR23374.1"/>
    </source>
</evidence>
<dbReference type="EMBL" id="PXYV01000006">
    <property type="protein sequence ID" value="PSR23374.1"/>
    <property type="molecule type" value="Genomic_DNA"/>
</dbReference>
<comment type="caution">
    <text evidence="1">The sequence shown here is derived from an EMBL/GenBank/DDBJ whole genome shotgun (WGS) entry which is preliminary data.</text>
</comment>
<reference evidence="1 2" key="1">
    <citation type="journal article" date="2014" name="BMC Genomics">
        <title>Comparison of environmental and isolate Sulfobacillus genomes reveals diverse carbon, sulfur, nitrogen, and hydrogen metabolisms.</title>
        <authorList>
            <person name="Justice N.B."/>
            <person name="Norman A."/>
            <person name="Brown C.T."/>
            <person name="Singh A."/>
            <person name="Thomas B.C."/>
            <person name="Banfield J.F."/>
        </authorList>
    </citation>
    <scope>NUCLEOTIDE SEQUENCE [LARGE SCALE GENOMIC DNA]</scope>
    <source>
        <strain evidence="1">AMDSBA3</strain>
    </source>
</reference>
<dbReference type="Proteomes" id="UP000241848">
    <property type="component" value="Unassembled WGS sequence"/>
</dbReference>
<sequence length="118" mass="13874">MKSAGESDKLFSQVMRDLQEMQRLTEAKISATLARDPERLMHILQEQIDPMYRLSTRTIELAGLNEAQKFELRTHITRWANREQYLKDLLEKNIGYINYLRHLMGINDTQWPGLNLGL</sequence>
<protein>
    <recommendedName>
        <fullName evidence="3">Flagellar protein FlgN</fullName>
    </recommendedName>
</protein>